<evidence type="ECO:0000313" key="2">
    <source>
        <dbReference type="Proteomes" id="UP001497535"/>
    </source>
</evidence>
<organism evidence="1 2">
    <name type="scientific">Meloidogyne enterolobii</name>
    <name type="common">Root-knot nematode worm</name>
    <name type="synonym">Meloidogyne mayaguensis</name>
    <dbReference type="NCBI Taxonomy" id="390850"/>
    <lineage>
        <taxon>Eukaryota</taxon>
        <taxon>Metazoa</taxon>
        <taxon>Ecdysozoa</taxon>
        <taxon>Nematoda</taxon>
        <taxon>Chromadorea</taxon>
        <taxon>Rhabditida</taxon>
        <taxon>Tylenchina</taxon>
        <taxon>Tylenchomorpha</taxon>
        <taxon>Tylenchoidea</taxon>
        <taxon>Meloidogynidae</taxon>
        <taxon>Meloidogyninae</taxon>
        <taxon>Meloidogyne</taxon>
    </lineage>
</organism>
<protein>
    <submittedName>
        <fullName evidence="1">Uncharacterized protein</fullName>
    </submittedName>
</protein>
<evidence type="ECO:0000313" key="1">
    <source>
        <dbReference type="EMBL" id="CAK5042475.1"/>
    </source>
</evidence>
<accession>A0ACB0YDP3</accession>
<sequence>MQLQRQHSSKNLNDTQIEIEEISTNLSNDNNTFVEPSLEGLLGDVEEEANEEFVEGKINKNNKTIIEEQKQNNTLENLGGNFGKLKNETKLRHLNNSINATKIINTPQFPVFTGLGMEIIDVSPSNDAEKQNKFKEEIPPPLTSPPQQQQLQFSNHHKLHYYLNKNNTKLNKKYHPLKINKEQQELPTTTIPFIQLLPTTPKHFEENPFFVNQNLSEQKLNKTNNNQLNISENVGEDLEGINLINGTTEWNNKNENKNAKDINNQTITDENKNIITSNTTITSITSSEVKLPEKDFFTSSPSLTTTKILIEDFGRPNIRDELDNGFERVTMHLVDIPSTTTELVNNGSIIVEEKPSQHHQQTSTQNILTFNGIPFNLPSTKPPSPSKTIEQLNTNLFTTTIMPSNTLNSPPTPPQSSNDKNEVLIEQQHSHVEFPQINNNLGEGDELNNQGNEKDKNENSKINGNIEREMENKENFVQEENLNKNGDIGESMKRTSKFSTSTNSSDNLRIFVLLGIITILLVTIALASIFSARYVKRSRQLHGKYQPAAYEMQTQQQQQNRYQTTDFVNTQIYRQPAINNNFSSPSNSPSIQQQITATFGKEERLI</sequence>
<proteinExistence type="predicted"/>
<name>A0ACB0YDP3_MELEN</name>
<dbReference type="Proteomes" id="UP001497535">
    <property type="component" value="Unassembled WGS sequence"/>
</dbReference>
<dbReference type="EMBL" id="CAVMJV010000010">
    <property type="protein sequence ID" value="CAK5042475.1"/>
    <property type="molecule type" value="Genomic_DNA"/>
</dbReference>
<keyword evidence="2" id="KW-1185">Reference proteome</keyword>
<reference evidence="1" key="1">
    <citation type="submission" date="2023-11" db="EMBL/GenBank/DDBJ databases">
        <authorList>
            <person name="Poullet M."/>
        </authorList>
    </citation>
    <scope>NUCLEOTIDE SEQUENCE</scope>
    <source>
        <strain evidence="1">E1834</strain>
    </source>
</reference>
<comment type="caution">
    <text evidence="1">The sequence shown here is derived from an EMBL/GenBank/DDBJ whole genome shotgun (WGS) entry which is preliminary data.</text>
</comment>
<gene>
    <name evidence="1" type="ORF">MENTE1834_LOCUS10846</name>
</gene>